<organism evidence="1 2">
    <name type="scientific">Vibrio sagamiensis NBRC 104589</name>
    <dbReference type="NCBI Taxonomy" id="1219064"/>
    <lineage>
        <taxon>Bacteria</taxon>
        <taxon>Pseudomonadati</taxon>
        <taxon>Pseudomonadota</taxon>
        <taxon>Gammaproteobacteria</taxon>
        <taxon>Vibrionales</taxon>
        <taxon>Vibrionaceae</taxon>
        <taxon>Vibrio</taxon>
    </lineage>
</organism>
<evidence type="ECO:0000313" key="1">
    <source>
        <dbReference type="EMBL" id="GEM77089.1"/>
    </source>
</evidence>
<dbReference type="EMBL" id="BJXJ01000040">
    <property type="protein sequence ID" value="GEM77089.1"/>
    <property type="molecule type" value="Genomic_DNA"/>
</dbReference>
<evidence type="ECO:0000313" key="2">
    <source>
        <dbReference type="Proteomes" id="UP000321922"/>
    </source>
</evidence>
<gene>
    <name evidence="1" type="ORF">VSA01S_32010</name>
</gene>
<comment type="caution">
    <text evidence="1">The sequence shown here is derived from an EMBL/GenBank/DDBJ whole genome shotgun (WGS) entry which is preliminary data.</text>
</comment>
<reference evidence="1 2" key="1">
    <citation type="submission" date="2019-07" db="EMBL/GenBank/DDBJ databases">
        <title>Whole genome shotgun sequence of Vibrio sagamiensis NBRC 104589.</title>
        <authorList>
            <person name="Hosoyama A."/>
            <person name="Uohara A."/>
            <person name="Ohji S."/>
            <person name="Ichikawa N."/>
        </authorList>
    </citation>
    <scope>NUCLEOTIDE SEQUENCE [LARGE SCALE GENOMIC DNA]</scope>
    <source>
        <strain evidence="1 2">NBRC 104589</strain>
    </source>
</reference>
<name>A0A511QIF0_9VIBR</name>
<sequence>MSKYDYILKCPYKEKYAEQSRAMVYARIESINGYNLLRLMIYEYKNKNKPVLGQFNFRRRLEGRKVRI</sequence>
<accession>A0A511QIF0</accession>
<dbReference type="Proteomes" id="UP000321922">
    <property type="component" value="Unassembled WGS sequence"/>
</dbReference>
<proteinExistence type="predicted"/>
<dbReference type="AlphaFoldDB" id="A0A511QIF0"/>
<protein>
    <submittedName>
        <fullName evidence="1">Uncharacterized protein</fullName>
    </submittedName>
</protein>
<keyword evidence="2" id="KW-1185">Reference proteome</keyword>